<protein>
    <recommendedName>
        <fullName evidence="3">MORN repeat variant</fullName>
    </recommendedName>
</protein>
<dbReference type="EMBL" id="BAABLD010000018">
    <property type="protein sequence ID" value="GAA5172827.1"/>
    <property type="molecule type" value="Genomic_DNA"/>
</dbReference>
<gene>
    <name evidence="1" type="ORF">GCM10025770_39570</name>
</gene>
<reference evidence="2" key="1">
    <citation type="journal article" date="2019" name="Int. J. Syst. Evol. Microbiol.">
        <title>The Global Catalogue of Microorganisms (GCM) 10K type strain sequencing project: providing services to taxonomists for standard genome sequencing and annotation.</title>
        <authorList>
            <consortium name="The Broad Institute Genomics Platform"/>
            <consortium name="The Broad Institute Genome Sequencing Center for Infectious Disease"/>
            <person name="Wu L."/>
            <person name="Ma J."/>
        </authorList>
    </citation>
    <scope>NUCLEOTIDE SEQUENCE [LARGE SCALE GENOMIC DNA]</scope>
    <source>
        <strain evidence="2">JCM 18715</strain>
    </source>
</reference>
<evidence type="ECO:0000313" key="1">
    <source>
        <dbReference type="EMBL" id="GAA5172827.1"/>
    </source>
</evidence>
<evidence type="ECO:0000313" key="2">
    <source>
        <dbReference type="Proteomes" id="UP001500547"/>
    </source>
</evidence>
<dbReference type="Proteomes" id="UP001500547">
    <property type="component" value="Unassembled WGS sequence"/>
</dbReference>
<comment type="caution">
    <text evidence="1">The sequence shown here is derived from an EMBL/GenBank/DDBJ whole genome shotgun (WGS) entry which is preliminary data.</text>
</comment>
<organism evidence="1 2">
    <name type="scientific">Viridibacterium curvum</name>
    <dbReference type="NCBI Taxonomy" id="1101404"/>
    <lineage>
        <taxon>Bacteria</taxon>
        <taxon>Pseudomonadati</taxon>
        <taxon>Pseudomonadota</taxon>
        <taxon>Betaproteobacteria</taxon>
        <taxon>Rhodocyclales</taxon>
        <taxon>Rhodocyclaceae</taxon>
        <taxon>Viridibacterium</taxon>
    </lineage>
</organism>
<dbReference type="RefSeq" id="WP_345534884.1">
    <property type="nucleotide sequence ID" value="NZ_BAABLD010000018.1"/>
</dbReference>
<dbReference type="Gene3D" id="3.90.930.1">
    <property type="match status" value="1"/>
</dbReference>
<evidence type="ECO:0008006" key="3">
    <source>
        <dbReference type="Google" id="ProtNLM"/>
    </source>
</evidence>
<sequence>MFGKLFKSKEPAPAPGDEALNIAEIPYANGKIKFRYSRRLSSDGQKWMRHGLFVAYHENGVVSSEGHYDDGLEVGVWKSFHENGKVASEGSYRQGKEDGVWRFWNDHGQEEKPIRYAKGEEVV</sequence>
<dbReference type="Pfam" id="PF07661">
    <property type="entry name" value="MORN_2"/>
    <property type="match status" value="2"/>
</dbReference>
<accession>A0ABP9R7U9</accession>
<keyword evidence="2" id="KW-1185">Reference proteome</keyword>
<proteinExistence type="predicted"/>
<name>A0ABP9R7U9_9RHOO</name>
<dbReference type="InterPro" id="IPR011652">
    <property type="entry name" value="MORN_2"/>
</dbReference>
<dbReference type="SUPFAM" id="SSF82185">
    <property type="entry name" value="Histone H3 K4-specific methyltransferase SET7/9 N-terminal domain"/>
    <property type="match status" value="1"/>
</dbReference>